<accession>A0A4Y2KKI3</accession>
<proteinExistence type="predicted"/>
<dbReference type="EMBL" id="BGPR01004712">
    <property type="protein sequence ID" value="GBN02562.1"/>
    <property type="molecule type" value="Genomic_DNA"/>
</dbReference>
<evidence type="ECO:0000313" key="2">
    <source>
        <dbReference type="Proteomes" id="UP000499080"/>
    </source>
</evidence>
<protein>
    <submittedName>
        <fullName evidence="1">Uncharacterized protein</fullName>
    </submittedName>
</protein>
<sequence length="78" mass="8621">MRTADLTVWIRLQHSGQDREPPAKVPQEQPLLGRLHARLGRGEWRQLVLSSGGHLRNKVEPAEPGAALPPLATPNFVT</sequence>
<gene>
    <name evidence="1" type="ORF">AVEN_89528_1</name>
</gene>
<comment type="caution">
    <text evidence="1">The sequence shown here is derived from an EMBL/GenBank/DDBJ whole genome shotgun (WGS) entry which is preliminary data.</text>
</comment>
<evidence type="ECO:0000313" key="1">
    <source>
        <dbReference type="EMBL" id="GBN02562.1"/>
    </source>
</evidence>
<keyword evidence="2" id="KW-1185">Reference proteome</keyword>
<name>A0A4Y2KKI3_ARAVE</name>
<organism evidence="1 2">
    <name type="scientific">Araneus ventricosus</name>
    <name type="common">Orbweaver spider</name>
    <name type="synonym">Epeira ventricosa</name>
    <dbReference type="NCBI Taxonomy" id="182803"/>
    <lineage>
        <taxon>Eukaryota</taxon>
        <taxon>Metazoa</taxon>
        <taxon>Ecdysozoa</taxon>
        <taxon>Arthropoda</taxon>
        <taxon>Chelicerata</taxon>
        <taxon>Arachnida</taxon>
        <taxon>Araneae</taxon>
        <taxon>Araneomorphae</taxon>
        <taxon>Entelegynae</taxon>
        <taxon>Araneoidea</taxon>
        <taxon>Araneidae</taxon>
        <taxon>Araneus</taxon>
    </lineage>
</organism>
<dbReference type="Proteomes" id="UP000499080">
    <property type="component" value="Unassembled WGS sequence"/>
</dbReference>
<dbReference type="AlphaFoldDB" id="A0A4Y2KKI3"/>
<reference evidence="1 2" key="1">
    <citation type="journal article" date="2019" name="Sci. Rep.">
        <title>Orb-weaving spider Araneus ventricosus genome elucidates the spidroin gene catalogue.</title>
        <authorList>
            <person name="Kono N."/>
            <person name="Nakamura H."/>
            <person name="Ohtoshi R."/>
            <person name="Moran D.A.P."/>
            <person name="Shinohara A."/>
            <person name="Yoshida Y."/>
            <person name="Fujiwara M."/>
            <person name="Mori M."/>
            <person name="Tomita M."/>
            <person name="Arakawa K."/>
        </authorList>
    </citation>
    <scope>NUCLEOTIDE SEQUENCE [LARGE SCALE GENOMIC DNA]</scope>
</reference>